<feature type="domain" description="Sulfatase N-terminal" evidence="5">
    <location>
        <begin position="208"/>
        <end position="392"/>
    </location>
</feature>
<dbReference type="PANTHER" id="PTHR10342:SF274">
    <property type="entry name" value="ARYLSULFATASE B"/>
    <property type="match status" value="1"/>
</dbReference>
<dbReference type="InterPro" id="IPR017850">
    <property type="entry name" value="Alkaline_phosphatase_core_sf"/>
</dbReference>
<keyword evidence="1" id="KW-0479">Metal-binding</keyword>
<dbReference type="RefSeq" id="XP_001748885.1">
    <property type="nucleotide sequence ID" value="XM_001748833.1"/>
</dbReference>
<dbReference type="GO" id="GO:0046872">
    <property type="term" value="F:metal ion binding"/>
    <property type="evidence" value="ECO:0007669"/>
    <property type="project" value="UniProtKB-KW"/>
</dbReference>
<evidence type="ECO:0000313" key="7">
    <source>
        <dbReference type="Proteomes" id="UP000001357"/>
    </source>
</evidence>
<dbReference type="PANTHER" id="PTHR10342">
    <property type="entry name" value="ARYLSULFATASE"/>
    <property type="match status" value="1"/>
</dbReference>
<organism evidence="6 7">
    <name type="scientific">Monosiga brevicollis</name>
    <name type="common">Choanoflagellate</name>
    <dbReference type="NCBI Taxonomy" id="81824"/>
    <lineage>
        <taxon>Eukaryota</taxon>
        <taxon>Choanoflagellata</taxon>
        <taxon>Craspedida</taxon>
        <taxon>Salpingoecidae</taxon>
        <taxon>Monosiga</taxon>
    </lineage>
</organism>
<accession>A9V857</accession>
<dbReference type="EMBL" id="CH991567">
    <property type="protein sequence ID" value="EDQ86215.1"/>
    <property type="molecule type" value="Genomic_DNA"/>
</dbReference>
<feature type="domain" description="Sulfatase N-terminal" evidence="5">
    <location>
        <begin position="18"/>
        <end position="88"/>
    </location>
</feature>
<evidence type="ECO:0000256" key="1">
    <source>
        <dbReference type="ARBA" id="ARBA00022723"/>
    </source>
</evidence>
<dbReference type="InParanoid" id="A9V857"/>
<dbReference type="Gene3D" id="3.40.720.10">
    <property type="entry name" value="Alkaline Phosphatase, subunit A"/>
    <property type="match status" value="1"/>
</dbReference>
<dbReference type="KEGG" id="mbr:MONBRDRAFT_28433"/>
<dbReference type="eggNOG" id="KOG3867">
    <property type="taxonomic scope" value="Eukaryota"/>
</dbReference>
<dbReference type="GO" id="GO:0008484">
    <property type="term" value="F:sulfuric ester hydrolase activity"/>
    <property type="evidence" value="ECO:0000318"/>
    <property type="project" value="GO_Central"/>
</dbReference>
<keyword evidence="3" id="KW-0325">Glycoprotein</keyword>
<reference evidence="6 7" key="1">
    <citation type="journal article" date="2008" name="Nature">
        <title>The genome of the choanoflagellate Monosiga brevicollis and the origin of metazoans.</title>
        <authorList>
            <consortium name="JGI Sequencing"/>
            <person name="King N."/>
            <person name="Westbrook M.J."/>
            <person name="Young S.L."/>
            <person name="Kuo A."/>
            <person name="Abedin M."/>
            <person name="Chapman J."/>
            <person name="Fairclough S."/>
            <person name="Hellsten U."/>
            <person name="Isogai Y."/>
            <person name="Letunic I."/>
            <person name="Marr M."/>
            <person name="Pincus D."/>
            <person name="Putnam N."/>
            <person name="Rokas A."/>
            <person name="Wright K.J."/>
            <person name="Zuzow R."/>
            <person name="Dirks W."/>
            <person name="Good M."/>
            <person name="Goodstein D."/>
            <person name="Lemons D."/>
            <person name="Li W."/>
            <person name="Lyons J.B."/>
            <person name="Morris A."/>
            <person name="Nichols S."/>
            <person name="Richter D.J."/>
            <person name="Salamov A."/>
            <person name="Bork P."/>
            <person name="Lim W.A."/>
            <person name="Manning G."/>
            <person name="Miller W.T."/>
            <person name="McGinnis W."/>
            <person name="Shapiro H."/>
            <person name="Tjian R."/>
            <person name="Grigoriev I.V."/>
            <person name="Rokhsar D."/>
        </authorList>
    </citation>
    <scope>NUCLEOTIDE SEQUENCE [LARGE SCALE GENOMIC DNA]</scope>
    <source>
        <strain evidence="7">MX1 / ATCC 50154</strain>
    </source>
</reference>
<evidence type="ECO:0000313" key="6">
    <source>
        <dbReference type="EMBL" id="EDQ86215.1"/>
    </source>
</evidence>
<feature type="signal peptide" evidence="4">
    <location>
        <begin position="1"/>
        <end position="26"/>
    </location>
</feature>
<keyword evidence="2" id="KW-0106">Calcium</keyword>
<dbReference type="InterPro" id="IPR047115">
    <property type="entry name" value="ARSB"/>
</dbReference>
<dbReference type="InterPro" id="IPR000917">
    <property type="entry name" value="Sulfatase_N"/>
</dbReference>
<keyword evidence="7" id="KW-1185">Reference proteome</keyword>
<proteinExistence type="predicted"/>
<evidence type="ECO:0000256" key="3">
    <source>
        <dbReference type="ARBA" id="ARBA00023180"/>
    </source>
</evidence>
<keyword evidence="4" id="KW-0732">Signal</keyword>
<evidence type="ECO:0000256" key="2">
    <source>
        <dbReference type="ARBA" id="ARBA00022837"/>
    </source>
</evidence>
<dbReference type="Proteomes" id="UP000001357">
    <property type="component" value="Unassembled WGS sequence"/>
</dbReference>
<dbReference type="SUPFAM" id="SSF53649">
    <property type="entry name" value="Alkaline phosphatase-like"/>
    <property type="match status" value="1"/>
</dbReference>
<evidence type="ECO:0000256" key="4">
    <source>
        <dbReference type="SAM" id="SignalP"/>
    </source>
</evidence>
<gene>
    <name evidence="6" type="ORF">MONBRDRAFT_28433</name>
</gene>
<evidence type="ECO:0000259" key="5">
    <source>
        <dbReference type="Pfam" id="PF00884"/>
    </source>
</evidence>
<name>A9V857_MONBE</name>
<dbReference type="Pfam" id="PF00884">
    <property type="entry name" value="Sulfatase"/>
    <property type="match status" value="2"/>
</dbReference>
<dbReference type="GeneID" id="5894240"/>
<dbReference type="Gene3D" id="3.30.1120.10">
    <property type="match status" value="1"/>
</dbReference>
<feature type="chain" id="PRO_5002742812" description="Sulfatase N-terminal domain-containing protein" evidence="4">
    <location>
        <begin position="27"/>
        <end position="690"/>
    </location>
</feature>
<protein>
    <recommendedName>
        <fullName evidence="5">Sulfatase N-terminal domain-containing protein</fullName>
    </recommendedName>
</protein>
<dbReference type="STRING" id="81824.A9V857"/>
<dbReference type="AlphaFoldDB" id="A9V857"/>
<sequence>MSTMRRLGLVSLTLLGLLLSEGTILGHYYVMHCCTPTRSAIHTGRYNIRYGLQTGVIPNNKPYGLNLTEALLPEYMRNLGYDTHALGKVRPQRFLSVRLRRDDICLPNYSQTHTLSQSPCCPLAHNILIGECSGTSASMNGPTPLRFVAIIRFMAITVARRSCSRPSSTRPFYPTLAIVSEWLMHNTAFIMVLQDYYTHKDSGIDFHIDNGPNCGPNCSQTDLNATGTYSTLLYADRARQIIAAHNTSKPLFMYMAFQSVHCPIQAPASYVAPYAHLDPNRQVFAGMVAAMDEAIGNITSALHARSMFDNTLIIFTTDNGGPVGSHNDKPQGIGCATGSQNYPLRGGKGAYFQGGVRGTAWVHGAQVHPALRGTTNYNLMHAVDWLPTLVDLGAINGSLPNWHKPLDGVSQYPMLFENAGPQREHALINIERSHPTTAPCQGPQCSPTSPACNGVGQYAVMKGRYKLLLGGGGLPNNWYHDDHPYNGTAPTPQDQCLVACCQDCCDAVPAIQLYDVLADEGEHYNLAPTRPDLVADLMTVVHLYNTSTYVEALLNRIPVNTSCPYNNAQGILTPFIGASLAQSVEHQTLNLRVTAQSVEHQTLNLRVTGSRRLHDLPLLLEARKATTTGRWWTVDPGGTRPNQCVPFCPMVGGVMMNCPQLEKGCSMFFSMPVMGKNLMTTSPCPSAGCD</sequence>